<feature type="region of interest" description="Disordered" evidence="1">
    <location>
        <begin position="282"/>
        <end position="306"/>
    </location>
</feature>
<dbReference type="InterPro" id="IPR025449">
    <property type="entry name" value="JetB"/>
</dbReference>
<dbReference type="AlphaFoldDB" id="A0AB39L1Z3"/>
<accession>A0AB39L1Z3</accession>
<protein>
    <submittedName>
        <fullName evidence="2">DUF4194 domain-containing protein</fullName>
    </submittedName>
</protein>
<feature type="compositionally biased region" description="Gly residues" evidence="1">
    <location>
        <begin position="282"/>
        <end position="296"/>
    </location>
</feature>
<dbReference type="KEGG" id="spue:AB5L97_17340"/>
<dbReference type="RefSeq" id="WP_369045607.1">
    <property type="nucleotide sequence ID" value="NZ_CP163302.1"/>
</dbReference>
<dbReference type="Pfam" id="PF13835">
    <property type="entry name" value="DUF4194"/>
    <property type="match status" value="1"/>
</dbReference>
<evidence type="ECO:0000313" key="2">
    <source>
        <dbReference type="EMBL" id="XDP45007.1"/>
    </source>
</evidence>
<organism evidence="2">
    <name type="scientific">Sinomonas puerhi</name>
    <dbReference type="NCBI Taxonomy" id="3238584"/>
    <lineage>
        <taxon>Bacteria</taxon>
        <taxon>Bacillati</taxon>
        <taxon>Actinomycetota</taxon>
        <taxon>Actinomycetes</taxon>
        <taxon>Micrococcales</taxon>
        <taxon>Micrococcaceae</taxon>
        <taxon>Sinomonas</taxon>
    </lineage>
</organism>
<gene>
    <name evidence="2" type="ORF">AB5L97_17340</name>
</gene>
<evidence type="ECO:0000256" key="1">
    <source>
        <dbReference type="SAM" id="MobiDB-lite"/>
    </source>
</evidence>
<dbReference type="EMBL" id="CP163302">
    <property type="protein sequence ID" value="XDP45007.1"/>
    <property type="molecule type" value="Genomic_DNA"/>
</dbReference>
<sequence>MHPTEVTPSGAEVTPSDAEVTPGAALYDGDTGILPLRVRQVLVRLLKGPYLDGGRDEKAWTTLLDHQDVLRSRLSELFLRLAVDHERKIAVLRPVDPELLGTASRATVLRQQRALSRVETILLLRLRLLLDRHSTAQTEPTVTLEELADVVAHYQPAEQQDALRDADTVNRAVAKLQARRLLIPTALDDVYLISNALPLALPFENIGDVTRHLEAVAAAGPVRDGGLAHDAGQLALEVDAAEDVDGSDDLEAPDLEGTGGDLGLIGGDVGLTGGDLGVAGGDVGGTGGDVGLTGGDLGDEEQEASL</sequence>
<name>A0AB39L1Z3_9MICC</name>
<reference evidence="2" key="1">
    <citation type="submission" date="2024-07" db="EMBL/GenBank/DDBJ databases">
        <authorList>
            <person name="fu j."/>
        </authorList>
    </citation>
    <scope>NUCLEOTIDE SEQUENCE</scope>
    <source>
        <strain evidence="2">P10A9</strain>
    </source>
</reference>
<feature type="compositionally biased region" description="Acidic residues" evidence="1">
    <location>
        <begin position="297"/>
        <end position="306"/>
    </location>
</feature>
<proteinExistence type="predicted"/>